<dbReference type="GO" id="GO:0006629">
    <property type="term" value="P:lipid metabolic process"/>
    <property type="evidence" value="ECO:0007669"/>
    <property type="project" value="InterPro"/>
</dbReference>
<dbReference type="KEGG" id="aym:YM304_07370"/>
<organism evidence="2 3">
    <name type="scientific">Ilumatobacter coccineus (strain NBRC 103263 / KCTC 29153 / YM16-304)</name>
    <dbReference type="NCBI Taxonomy" id="1313172"/>
    <lineage>
        <taxon>Bacteria</taxon>
        <taxon>Bacillati</taxon>
        <taxon>Actinomycetota</taxon>
        <taxon>Acidimicrobiia</taxon>
        <taxon>Acidimicrobiales</taxon>
        <taxon>Ilumatobacteraceae</taxon>
        <taxon>Ilumatobacter</taxon>
    </lineage>
</organism>
<name>A0A6C7E2M6_ILUCY</name>
<dbReference type="AlphaFoldDB" id="A0A6C7E2M6"/>
<feature type="domain" description="GP-PDE" evidence="1">
    <location>
        <begin position="189"/>
        <end position="227"/>
    </location>
</feature>
<keyword evidence="3" id="KW-1185">Reference proteome</keyword>
<accession>A0A6C7E2M6</accession>
<dbReference type="Proteomes" id="UP000011863">
    <property type="component" value="Chromosome"/>
</dbReference>
<dbReference type="EMBL" id="AP012057">
    <property type="protein sequence ID" value="BAN01051.1"/>
    <property type="molecule type" value="Genomic_DNA"/>
</dbReference>
<protein>
    <recommendedName>
        <fullName evidence="1">GP-PDE domain-containing protein</fullName>
    </recommendedName>
</protein>
<evidence type="ECO:0000313" key="3">
    <source>
        <dbReference type="Proteomes" id="UP000011863"/>
    </source>
</evidence>
<dbReference type="Pfam" id="PF03009">
    <property type="entry name" value="GDPD"/>
    <property type="match status" value="1"/>
</dbReference>
<dbReference type="GO" id="GO:0008081">
    <property type="term" value="F:phosphoric diester hydrolase activity"/>
    <property type="evidence" value="ECO:0007669"/>
    <property type="project" value="InterPro"/>
</dbReference>
<dbReference type="InterPro" id="IPR030395">
    <property type="entry name" value="GP_PDE_dom"/>
</dbReference>
<evidence type="ECO:0000259" key="1">
    <source>
        <dbReference type="Pfam" id="PF03009"/>
    </source>
</evidence>
<dbReference type="OrthoDB" id="5241788at2"/>
<dbReference type="Gene3D" id="3.20.20.190">
    <property type="entry name" value="Phosphatidylinositol (PI) phosphodiesterase"/>
    <property type="match status" value="1"/>
</dbReference>
<dbReference type="RefSeq" id="WP_015440299.1">
    <property type="nucleotide sequence ID" value="NC_020520.1"/>
</dbReference>
<dbReference type="PANTHER" id="PTHR46211">
    <property type="entry name" value="GLYCEROPHOSPHORYL DIESTER PHOSPHODIESTERASE"/>
    <property type="match status" value="1"/>
</dbReference>
<evidence type="ECO:0000313" key="2">
    <source>
        <dbReference type="EMBL" id="BAN01051.1"/>
    </source>
</evidence>
<dbReference type="InterPro" id="IPR017946">
    <property type="entry name" value="PLC-like_Pdiesterase_TIM-brl"/>
</dbReference>
<sequence>MTVDDAHPFFECAEPLMLVSHAGDTASGASSGSMTAYRRAAELGFRAFQVDVVAAPDDTLLSMHAVFGRKRGFLSGTLADTRELAGADVPTLSELFAEFPEARWNIELKSVQCEDALVALIERYPHRERLCVSAPFHTRVLRRLRRRFPDLATNASLLEGALIGFDLVFWRRRAAQGVQLFAPIARGWVIRRNVQRGVAVHVWTVNDAAAARAFRAAGATGLVVDDYAAVAPALRESP</sequence>
<proteinExistence type="predicted"/>
<dbReference type="SUPFAM" id="SSF51695">
    <property type="entry name" value="PLC-like phosphodiesterases"/>
    <property type="match status" value="1"/>
</dbReference>
<gene>
    <name evidence="2" type="ORF">YM304_07370</name>
</gene>
<reference evidence="2 3" key="1">
    <citation type="journal article" date="2013" name="Int. J. Syst. Evol. Microbiol.">
        <title>Ilumatobacter nonamiense sp. nov. and Ilumatobacter coccineum sp. nov., isolated from seashore sand.</title>
        <authorList>
            <person name="Matsumoto A."/>
            <person name="Kasai H."/>
            <person name="Matsuo Y."/>
            <person name="Shizuri Y."/>
            <person name="Ichikawa N."/>
            <person name="Fujita N."/>
            <person name="Omura S."/>
            <person name="Takahashi Y."/>
        </authorList>
    </citation>
    <scope>NUCLEOTIDE SEQUENCE [LARGE SCALE GENOMIC DNA]</scope>
    <source>
        <strain evidence="3">NBRC 103263 / KCTC 29153 / YM16-304</strain>
    </source>
</reference>
<dbReference type="PANTHER" id="PTHR46211:SF14">
    <property type="entry name" value="GLYCEROPHOSPHODIESTER PHOSPHODIESTERASE"/>
    <property type="match status" value="1"/>
</dbReference>